<comment type="function">
    <text evidence="6">May nick specific sequences that contain T:G mispairs resulting from m5C-deamination.</text>
</comment>
<name>A0ABR7JXX2_9FIRM</name>
<gene>
    <name evidence="7" type="primary">vsr</name>
    <name evidence="7" type="ORF">H8892_07055</name>
</gene>
<dbReference type="CDD" id="cd00221">
    <property type="entry name" value="Vsr"/>
    <property type="match status" value="1"/>
</dbReference>
<comment type="caution">
    <text evidence="7">The sequence shown here is derived from an EMBL/GenBank/DDBJ whole genome shotgun (WGS) entry which is preliminary data.</text>
</comment>
<dbReference type="EMBL" id="JACRWI010000006">
    <property type="protein sequence ID" value="MBC6001705.1"/>
    <property type="molecule type" value="Genomic_DNA"/>
</dbReference>
<keyword evidence="8" id="KW-1185">Reference proteome</keyword>
<evidence type="ECO:0000256" key="1">
    <source>
        <dbReference type="ARBA" id="ARBA00022722"/>
    </source>
</evidence>
<dbReference type="RefSeq" id="WP_120055804.1">
    <property type="nucleotide sequence ID" value="NZ_JACRWI010000006.1"/>
</dbReference>
<evidence type="ECO:0000256" key="5">
    <source>
        <dbReference type="ARBA" id="ARBA00023204"/>
    </source>
</evidence>
<evidence type="ECO:0000313" key="7">
    <source>
        <dbReference type="EMBL" id="MBC6001705.1"/>
    </source>
</evidence>
<evidence type="ECO:0000256" key="4">
    <source>
        <dbReference type="ARBA" id="ARBA00022801"/>
    </source>
</evidence>
<evidence type="ECO:0000256" key="2">
    <source>
        <dbReference type="ARBA" id="ARBA00022759"/>
    </source>
</evidence>
<dbReference type="NCBIfam" id="TIGR00632">
    <property type="entry name" value="vsr"/>
    <property type="match status" value="1"/>
</dbReference>
<keyword evidence="4 6" id="KW-0378">Hydrolase</keyword>
<dbReference type="SUPFAM" id="SSF52980">
    <property type="entry name" value="Restriction endonuclease-like"/>
    <property type="match status" value="1"/>
</dbReference>
<dbReference type="Proteomes" id="UP000640363">
    <property type="component" value="Unassembled WGS sequence"/>
</dbReference>
<comment type="similarity">
    <text evidence="6">Belongs to the vsr family.</text>
</comment>
<keyword evidence="2 6" id="KW-0255">Endonuclease</keyword>
<dbReference type="InterPro" id="IPR004603">
    <property type="entry name" value="DNA_mismatch_endonuc_vsr"/>
</dbReference>
<dbReference type="EC" id="3.1.-.-" evidence="6"/>
<dbReference type="GO" id="GO:0004519">
    <property type="term" value="F:endonuclease activity"/>
    <property type="evidence" value="ECO:0007669"/>
    <property type="project" value="UniProtKB-KW"/>
</dbReference>
<protein>
    <recommendedName>
        <fullName evidence="6">Very short patch repair endonuclease</fullName>
        <ecNumber evidence="6">3.1.-.-</ecNumber>
    </recommendedName>
</protein>
<organism evidence="7 8">
    <name type="scientific">Veillonella hominis</name>
    <dbReference type="NCBI Taxonomy" id="2764330"/>
    <lineage>
        <taxon>Bacteria</taxon>
        <taxon>Bacillati</taxon>
        <taxon>Bacillota</taxon>
        <taxon>Negativicutes</taxon>
        <taxon>Veillonellales</taxon>
        <taxon>Veillonellaceae</taxon>
        <taxon>Veillonella</taxon>
    </lineage>
</organism>
<dbReference type="PIRSF" id="PIRSF018267">
    <property type="entry name" value="VSR_endonuc"/>
    <property type="match status" value="1"/>
</dbReference>
<keyword evidence="1 6" id="KW-0540">Nuclease</keyword>
<evidence type="ECO:0000256" key="6">
    <source>
        <dbReference type="PIRNR" id="PIRNR018267"/>
    </source>
</evidence>
<dbReference type="Pfam" id="PF03852">
    <property type="entry name" value="Vsr"/>
    <property type="match status" value="1"/>
</dbReference>
<keyword evidence="5 6" id="KW-0234">DNA repair</keyword>
<evidence type="ECO:0000256" key="3">
    <source>
        <dbReference type="ARBA" id="ARBA00022763"/>
    </source>
</evidence>
<evidence type="ECO:0000313" key="8">
    <source>
        <dbReference type="Proteomes" id="UP000640363"/>
    </source>
</evidence>
<keyword evidence="3 6" id="KW-0227">DNA damage</keyword>
<dbReference type="Gene3D" id="3.40.960.10">
    <property type="entry name" value="VSR Endonuclease"/>
    <property type="match status" value="1"/>
</dbReference>
<sequence>MKRRKPMNRSENMARVKSKNTKPEIFLRKLLWHKGFRYRLNYKKLPGSPDIYLSKYKTAIFVNGCFWHMHENCKSSSIPINNHDFWKEKLERNVERDKKNYKDLKAMGIKVVVIWECEIKKMVKDEKFLEDFLHLKLNEFLYTDK</sequence>
<proteinExistence type="inferred from homology"/>
<dbReference type="InterPro" id="IPR011335">
    <property type="entry name" value="Restrct_endonuc-II-like"/>
</dbReference>
<reference evidence="7 8" key="1">
    <citation type="submission" date="2020-08" db="EMBL/GenBank/DDBJ databases">
        <authorList>
            <person name="Liu C."/>
            <person name="Sun Q."/>
        </authorList>
    </citation>
    <scope>NUCLEOTIDE SEQUENCE [LARGE SCALE GENOMIC DNA]</scope>
    <source>
        <strain evidence="7 8">NSJ-78</strain>
    </source>
</reference>
<accession>A0ABR7JXX2</accession>